<name>A0A3S0RBZ6_9PROT</name>
<gene>
    <name evidence="1" type="ORF">EJ903_00065</name>
</gene>
<sequence>MQPFGQQRVRRPTRIDNLKGLRLDQDHRDLCKRTDGGPKPIDGAKARAVNRDAHLNDWILIKRQVVFGCGLPGLGGGGQGLGLRGTGLDRDGAQLAQQFRCTLPVGAGAIISHLGKPLLAGRRWSCERIAGDSTTADGDVRFSRLARGEVAAFRWSAAL</sequence>
<dbReference type="Proteomes" id="UP000277007">
    <property type="component" value="Unassembled WGS sequence"/>
</dbReference>
<dbReference type="EMBL" id="RXMA01000001">
    <property type="protein sequence ID" value="RTR24223.1"/>
    <property type="molecule type" value="Genomic_DNA"/>
</dbReference>
<accession>A0A3S0RBZ6</accession>
<dbReference type="AlphaFoldDB" id="A0A3S0RBZ6"/>
<evidence type="ECO:0000313" key="2">
    <source>
        <dbReference type="Proteomes" id="UP000277007"/>
    </source>
</evidence>
<proteinExistence type="predicted"/>
<protein>
    <submittedName>
        <fullName evidence="1">Uncharacterized protein</fullName>
    </submittedName>
</protein>
<comment type="caution">
    <text evidence="1">The sequence shown here is derived from an EMBL/GenBank/DDBJ whole genome shotgun (WGS) entry which is preliminary data.</text>
</comment>
<keyword evidence="2" id="KW-1185">Reference proteome</keyword>
<reference evidence="1 2" key="1">
    <citation type="submission" date="2018-12" db="EMBL/GenBank/DDBJ databases">
        <authorList>
            <person name="Yang Y."/>
        </authorList>
    </citation>
    <scope>NUCLEOTIDE SEQUENCE [LARGE SCALE GENOMIC DNA]</scope>
    <source>
        <strain evidence="1 2">L-25-5w-1</strain>
    </source>
</reference>
<evidence type="ECO:0000313" key="1">
    <source>
        <dbReference type="EMBL" id="RTR24223.1"/>
    </source>
</evidence>
<organism evidence="1 2">
    <name type="scientific">Azospirillum griseum</name>
    <dbReference type="NCBI Taxonomy" id="2496639"/>
    <lineage>
        <taxon>Bacteria</taxon>
        <taxon>Pseudomonadati</taxon>
        <taxon>Pseudomonadota</taxon>
        <taxon>Alphaproteobacteria</taxon>
        <taxon>Rhodospirillales</taxon>
        <taxon>Azospirillaceae</taxon>
        <taxon>Azospirillum</taxon>
    </lineage>
</organism>